<organism evidence="2 3">
    <name type="scientific">Luteolibacter luteus</name>
    <dbReference type="NCBI Taxonomy" id="2728835"/>
    <lineage>
        <taxon>Bacteria</taxon>
        <taxon>Pseudomonadati</taxon>
        <taxon>Verrucomicrobiota</taxon>
        <taxon>Verrucomicrobiia</taxon>
        <taxon>Verrucomicrobiales</taxon>
        <taxon>Verrucomicrobiaceae</taxon>
        <taxon>Luteolibacter</taxon>
    </lineage>
</organism>
<dbReference type="AlphaFoldDB" id="A0A858RDP9"/>
<keyword evidence="1" id="KW-0472">Membrane</keyword>
<feature type="transmembrane region" description="Helical" evidence="1">
    <location>
        <begin position="138"/>
        <end position="157"/>
    </location>
</feature>
<protein>
    <submittedName>
        <fullName evidence="2">Uncharacterized protein</fullName>
    </submittedName>
</protein>
<reference evidence="2 3" key="1">
    <citation type="submission" date="2020-04" db="EMBL/GenBank/DDBJ databases">
        <title>Luteolibacter sp. G-1-1-1 isolated from soil.</title>
        <authorList>
            <person name="Dahal R.H."/>
        </authorList>
    </citation>
    <scope>NUCLEOTIDE SEQUENCE [LARGE SCALE GENOMIC DNA]</scope>
    <source>
        <strain evidence="2 3">G-1-1-1</strain>
    </source>
</reference>
<keyword evidence="1" id="KW-0812">Transmembrane</keyword>
<dbReference type="KEGG" id="luo:HHL09_02555"/>
<dbReference type="EMBL" id="CP051774">
    <property type="protein sequence ID" value="QJE94704.1"/>
    <property type="molecule type" value="Genomic_DNA"/>
</dbReference>
<accession>A0A858RDP9</accession>
<keyword evidence="3" id="KW-1185">Reference proteome</keyword>
<dbReference type="RefSeq" id="WP_169452925.1">
    <property type="nucleotide sequence ID" value="NZ_CP051774.1"/>
</dbReference>
<evidence type="ECO:0000256" key="1">
    <source>
        <dbReference type="SAM" id="Phobius"/>
    </source>
</evidence>
<evidence type="ECO:0000313" key="3">
    <source>
        <dbReference type="Proteomes" id="UP000501812"/>
    </source>
</evidence>
<dbReference type="SUPFAM" id="SSF103473">
    <property type="entry name" value="MFS general substrate transporter"/>
    <property type="match status" value="1"/>
</dbReference>
<dbReference type="Proteomes" id="UP000501812">
    <property type="component" value="Chromosome"/>
</dbReference>
<gene>
    <name evidence="2" type="ORF">HHL09_02555</name>
</gene>
<proteinExistence type="predicted"/>
<feature type="transmembrane region" description="Helical" evidence="1">
    <location>
        <begin position="48"/>
        <end position="69"/>
    </location>
</feature>
<sequence length="162" mass="17418">METLESLRAKFMDSQPAPLPAEAYESNDPRSGRRHKQTLRESHAIPKWGMWVIGLALAIVAAAAAFIYFGEEAIVATMPAVFLWLGFAVVALAALVVYFLPGVIAMNFRVRRSGAITTLNLVVALAGIAWALATANVLAAAAFVFTGWSLALVWSIAEAESR</sequence>
<dbReference type="InterPro" id="IPR036259">
    <property type="entry name" value="MFS_trans_sf"/>
</dbReference>
<feature type="transmembrane region" description="Helical" evidence="1">
    <location>
        <begin position="81"/>
        <end position="101"/>
    </location>
</feature>
<evidence type="ECO:0000313" key="2">
    <source>
        <dbReference type="EMBL" id="QJE94704.1"/>
    </source>
</evidence>
<keyword evidence="1" id="KW-1133">Transmembrane helix</keyword>
<name>A0A858RDP9_9BACT</name>
<feature type="transmembrane region" description="Helical" evidence="1">
    <location>
        <begin position="113"/>
        <end position="132"/>
    </location>
</feature>